<feature type="compositionally biased region" description="Basic and acidic residues" evidence="1">
    <location>
        <begin position="1"/>
        <end position="11"/>
    </location>
</feature>
<feature type="region of interest" description="Disordered" evidence="1">
    <location>
        <begin position="153"/>
        <end position="192"/>
    </location>
</feature>
<organism evidence="3 4">
    <name type="scientific">Shewanella denitrificans (strain OS217 / ATCC BAA-1090 / DSM 15013)</name>
    <dbReference type="NCBI Taxonomy" id="318161"/>
    <lineage>
        <taxon>Bacteria</taxon>
        <taxon>Pseudomonadati</taxon>
        <taxon>Pseudomonadota</taxon>
        <taxon>Gammaproteobacteria</taxon>
        <taxon>Alteromonadales</taxon>
        <taxon>Shewanellaceae</taxon>
        <taxon>Shewanella</taxon>
    </lineage>
</organism>
<dbReference type="HOGENOM" id="CLU_103321_0_0_6"/>
<dbReference type="EMBL" id="CP000302">
    <property type="protein sequence ID" value="ABE56270.1"/>
    <property type="molecule type" value="Genomic_DNA"/>
</dbReference>
<dbReference type="STRING" id="318161.Sden_2992"/>
<evidence type="ECO:0000313" key="3">
    <source>
        <dbReference type="EMBL" id="ABE56270.1"/>
    </source>
</evidence>
<name>Q12JV6_SHEDO</name>
<accession>Q12JV6</accession>
<dbReference type="AlphaFoldDB" id="Q12JV6"/>
<evidence type="ECO:0000259" key="2">
    <source>
        <dbReference type="Pfam" id="PF13699"/>
    </source>
</evidence>
<feature type="compositionally biased region" description="Polar residues" evidence="1">
    <location>
        <begin position="153"/>
        <end position="176"/>
    </location>
</feature>
<dbReference type="KEGG" id="sdn:Sden_2992"/>
<feature type="domain" description="eCIS core" evidence="2">
    <location>
        <begin position="92"/>
        <end position="157"/>
    </location>
</feature>
<sequence length="192" mass="20461">MSTASKMEKKPPLAQRANKGTTNLTTTASLKAKPSTSRVIEDNRPQSLQLMQLKSSLEEEEKLGQRKALSTHAPQPVQRAANPNPNTNTTGLPDGLKSGMESLSGMSLDHVNVHYNSSKPAAVQAHAYAQGSDIHLASGQEKHLPHELGHVVQQAQGRVKPTTSVSGMAVNDNPSLESEADSLGAKALQMSR</sequence>
<dbReference type="Pfam" id="PF13699">
    <property type="entry name" value="eCIS_core"/>
    <property type="match status" value="1"/>
</dbReference>
<evidence type="ECO:0000313" key="4">
    <source>
        <dbReference type="Proteomes" id="UP000001982"/>
    </source>
</evidence>
<dbReference type="eggNOG" id="COG3177">
    <property type="taxonomic scope" value="Bacteria"/>
</dbReference>
<keyword evidence="4" id="KW-1185">Reference proteome</keyword>
<proteinExistence type="predicted"/>
<dbReference type="InterPro" id="IPR025295">
    <property type="entry name" value="eCIS_core_dom"/>
</dbReference>
<feature type="compositionally biased region" description="Low complexity" evidence="1">
    <location>
        <begin position="46"/>
        <end position="55"/>
    </location>
</feature>
<dbReference type="Proteomes" id="UP000001982">
    <property type="component" value="Chromosome"/>
</dbReference>
<feature type="region of interest" description="Disordered" evidence="1">
    <location>
        <begin position="1"/>
        <end position="103"/>
    </location>
</feature>
<evidence type="ECO:0000256" key="1">
    <source>
        <dbReference type="SAM" id="MobiDB-lite"/>
    </source>
</evidence>
<protein>
    <recommendedName>
        <fullName evidence="2">eCIS core domain-containing protein</fullName>
    </recommendedName>
</protein>
<feature type="compositionally biased region" description="Polar residues" evidence="1">
    <location>
        <begin position="18"/>
        <end position="38"/>
    </location>
</feature>
<gene>
    <name evidence="3" type="ordered locus">Sden_2992</name>
</gene>
<reference evidence="3 4" key="1">
    <citation type="submission" date="2006-03" db="EMBL/GenBank/DDBJ databases">
        <title>Complete sequence of Shewanella denitrificans OS217.</title>
        <authorList>
            <consortium name="US DOE Joint Genome Institute"/>
            <person name="Copeland A."/>
            <person name="Lucas S."/>
            <person name="Lapidus A."/>
            <person name="Barry K."/>
            <person name="Detter J.C."/>
            <person name="Glavina del Rio T."/>
            <person name="Hammon N."/>
            <person name="Israni S."/>
            <person name="Dalin E."/>
            <person name="Tice H."/>
            <person name="Pitluck S."/>
            <person name="Brettin T."/>
            <person name="Bruce D."/>
            <person name="Han C."/>
            <person name="Tapia R."/>
            <person name="Gilna P."/>
            <person name="Kiss H."/>
            <person name="Schmutz J."/>
            <person name="Larimer F."/>
            <person name="Land M."/>
            <person name="Hauser L."/>
            <person name="Kyrpides N."/>
            <person name="Lykidis A."/>
            <person name="Richardson P."/>
        </authorList>
    </citation>
    <scope>NUCLEOTIDE SEQUENCE [LARGE SCALE GENOMIC DNA]</scope>
    <source>
        <strain evidence="4">OS217 / ATCC BAA-1090 / DSM 15013</strain>
    </source>
</reference>